<comment type="caution">
    <text evidence="2">The sequence shown here is derived from an EMBL/GenBank/DDBJ whole genome shotgun (WGS) entry which is preliminary data.</text>
</comment>
<dbReference type="InterPro" id="IPR006116">
    <property type="entry name" value="NT_2-5OAS_ClassI-CCAase"/>
</dbReference>
<evidence type="ECO:0000313" key="3">
    <source>
        <dbReference type="Proteomes" id="UP001431221"/>
    </source>
</evidence>
<evidence type="ECO:0000256" key="1">
    <source>
        <dbReference type="ARBA" id="ARBA00023118"/>
    </source>
</evidence>
<dbReference type="Gene3D" id="3.30.460.10">
    <property type="entry name" value="Beta Polymerase, domain 2"/>
    <property type="match status" value="1"/>
</dbReference>
<protein>
    <recommendedName>
        <fullName evidence="4">Nucleotidyltransferase</fullName>
    </recommendedName>
</protein>
<proteinExistence type="predicted"/>
<dbReference type="CDD" id="cd05400">
    <property type="entry name" value="NT_2-5OAS_ClassI-CCAase"/>
    <property type="match status" value="1"/>
</dbReference>
<sequence length="296" mass="34361">MWAGVRQRFRRFHEDLNLSKDQIDDGLGKQHGVRQSLHRAYYDESTESPCGFIVGSWGKGTVVAPPSDIDIFFELPTEVYHRIEAYQGNKQSALLQEVRAHLLETYSQTNMRGDGQVVIVGFNSITVEVVPAFRYDDYGRFYMPDTNDGGRWKLVDPQAEIAFIDTADRNASGNVRPMAQMLKAWKRHCNVPLKSYQIELLAAEFMSTYENRQYDYYWYDWFMRDFFAWLCNKAWANLIIPGTFESINLGEAWLSRAQTARDRALRACADEYNDYTISAGQEWQKIFGDRIPIHVQ</sequence>
<evidence type="ECO:0000313" key="2">
    <source>
        <dbReference type="EMBL" id="MCK7615027.1"/>
    </source>
</evidence>
<evidence type="ECO:0008006" key="4">
    <source>
        <dbReference type="Google" id="ProtNLM"/>
    </source>
</evidence>
<name>A0ABT0H138_9HYPH</name>
<dbReference type="Proteomes" id="UP001431221">
    <property type="component" value="Unassembled WGS sequence"/>
</dbReference>
<keyword evidence="1" id="KW-0051">Antiviral defense</keyword>
<organism evidence="2 3">
    <name type="scientific">Roseibium sediminicola</name>
    <dbReference type="NCBI Taxonomy" id="2933272"/>
    <lineage>
        <taxon>Bacteria</taxon>
        <taxon>Pseudomonadati</taxon>
        <taxon>Pseudomonadota</taxon>
        <taxon>Alphaproteobacteria</taxon>
        <taxon>Hyphomicrobiales</taxon>
        <taxon>Stappiaceae</taxon>
        <taxon>Roseibium</taxon>
    </lineage>
</organism>
<accession>A0ABT0H138</accession>
<dbReference type="EMBL" id="JALNMJ010000020">
    <property type="protein sequence ID" value="MCK7615027.1"/>
    <property type="molecule type" value="Genomic_DNA"/>
</dbReference>
<gene>
    <name evidence="2" type="ORF">M0H32_22915</name>
</gene>
<dbReference type="SUPFAM" id="SSF81301">
    <property type="entry name" value="Nucleotidyltransferase"/>
    <property type="match status" value="1"/>
</dbReference>
<dbReference type="RefSeq" id="WP_248157954.1">
    <property type="nucleotide sequence ID" value="NZ_JALNMJ010000020.1"/>
</dbReference>
<reference evidence="2" key="1">
    <citation type="submission" date="2022-04" db="EMBL/GenBank/DDBJ databases">
        <title>Roseibium sp. CAU 1639 isolated from mud.</title>
        <authorList>
            <person name="Kim W."/>
        </authorList>
    </citation>
    <scope>NUCLEOTIDE SEQUENCE</scope>
    <source>
        <strain evidence="2">CAU 1639</strain>
    </source>
</reference>
<dbReference type="InterPro" id="IPR043519">
    <property type="entry name" value="NT_sf"/>
</dbReference>
<dbReference type="Pfam" id="PF18144">
    <property type="entry name" value="SMODS"/>
    <property type="match status" value="1"/>
</dbReference>
<keyword evidence="3" id="KW-1185">Reference proteome</keyword>